<dbReference type="GO" id="GO:0005737">
    <property type="term" value="C:cytoplasm"/>
    <property type="evidence" value="ECO:0007669"/>
    <property type="project" value="TreeGrafter"/>
</dbReference>
<dbReference type="SUPFAM" id="SSF56784">
    <property type="entry name" value="HAD-like"/>
    <property type="match status" value="1"/>
</dbReference>
<accession>A0A830ET33</accession>
<dbReference type="PANTHER" id="PTHR19288">
    <property type="entry name" value="4-NITROPHENYLPHOSPHATASE-RELATED"/>
    <property type="match status" value="1"/>
</dbReference>
<dbReference type="GO" id="GO:0016791">
    <property type="term" value="F:phosphatase activity"/>
    <property type="evidence" value="ECO:0007669"/>
    <property type="project" value="TreeGrafter"/>
</dbReference>
<protein>
    <submittedName>
        <fullName evidence="1">Haloacid dehalogenase</fullName>
    </submittedName>
</protein>
<comment type="caution">
    <text evidence="1">The sequence shown here is derived from an EMBL/GenBank/DDBJ whole genome shotgun (WGS) entry which is preliminary data.</text>
</comment>
<evidence type="ECO:0000313" key="1">
    <source>
        <dbReference type="EMBL" id="GGL22227.1"/>
    </source>
</evidence>
<dbReference type="NCBIfam" id="TIGR01460">
    <property type="entry name" value="HAD-SF-IIA"/>
    <property type="match status" value="1"/>
</dbReference>
<dbReference type="PANTHER" id="PTHR19288:SF46">
    <property type="entry name" value="HALOACID DEHALOGENASE-LIKE HYDROLASE DOMAIN-CONTAINING PROTEIN 2"/>
    <property type="match status" value="1"/>
</dbReference>
<proteinExistence type="predicted"/>
<dbReference type="Pfam" id="PF13242">
    <property type="entry name" value="Hydrolase_like"/>
    <property type="match status" value="1"/>
</dbReference>
<evidence type="ECO:0000313" key="2">
    <source>
        <dbReference type="Proteomes" id="UP000628840"/>
    </source>
</evidence>
<dbReference type="EMBL" id="BMPF01000001">
    <property type="protein sequence ID" value="GGL22227.1"/>
    <property type="molecule type" value="Genomic_DNA"/>
</dbReference>
<dbReference type="InterPro" id="IPR036412">
    <property type="entry name" value="HAD-like_sf"/>
</dbReference>
<sequence length="259" mass="26426">MTPRAAVLDLDGTLVSGDGLLPGARDAAAAIRERVEAVCFLTNNPTVPPEAYAARLRDLGIEAAPAEVVTACTATLAYLREHHADDAVYAIAGDDIVAQLRDAGVSLVADPTACECVVAGYDPDFDYDDMHAALRAFGDSGAVGFVGTDPDRTIPTPDGPVPGSGAVVHAISGVVERDPDVVLGKPSVETAGIVAERLGVPAADTVVVGDNPATDVAFGERAGMTTVRVRTGLGRADGGPDADVVVDDIGAAVRVFREA</sequence>
<dbReference type="RefSeq" id="WP_188876666.1">
    <property type="nucleotide sequence ID" value="NZ_BMPF01000001.1"/>
</dbReference>
<dbReference type="Pfam" id="PF13344">
    <property type="entry name" value="Hydrolase_6"/>
    <property type="match status" value="1"/>
</dbReference>
<dbReference type="AlphaFoldDB" id="A0A830ET33"/>
<dbReference type="OrthoDB" id="25155at2157"/>
<name>A0A830ET33_9EURY</name>
<dbReference type="InterPro" id="IPR006357">
    <property type="entry name" value="HAD-SF_hydro_IIA"/>
</dbReference>
<keyword evidence="2" id="KW-1185">Reference proteome</keyword>
<dbReference type="PROSITE" id="PS01228">
    <property type="entry name" value="COF_1"/>
    <property type="match status" value="1"/>
</dbReference>
<reference evidence="1 2" key="1">
    <citation type="journal article" date="2019" name="Int. J. Syst. Evol. Microbiol.">
        <title>The Global Catalogue of Microorganisms (GCM) 10K type strain sequencing project: providing services to taxonomists for standard genome sequencing and annotation.</title>
        <authorList>
            <consortium name="The Broad Institute Genomics Platform"/>
            <consortium name="The Broad Institute Genome Sequencing Center for Infectious Disease"/>
            <person name="Wu L."/>
            <person name="Ma J."/>
        </authorList>
    </citation>
    <scope>NUCLEOTIDE SEQUENCE [LARGE SCALE GENOMIC DNA]</scope>
    <source>
        <strain evidence="1 2">JCM 19585</strain>
    </source>
</reference>
<dbReference type="InterPro" id="IPR023214">
    <property type="entry name" value="HAD_sf"/>
</dbReference>
<dbReference type="Proteomes" id="UP000628840">
    <property type="component" value="Unassembled WGS sequence"/>
</dbReference>
<dbReference type="Gene3D" id="3.40.50.1000">
    <property type="entry name" value="HAD superfamily/HAD-like"/>
    <property type="match status" value="2"/>
</dbReference>
<organism evidence="1 2">
    <name type="scientific">Halarchaeum grantii</name>
    <dbReference type="NCBI Taxonomy" id="1193105"/>
    <lineage>
        <taxon>Archaea</taxon>
        <taxon>Methanobacteriati</taxon>
        <taxon>Methanobacteriota</taxon>
        <taxon>Stenosarchaea group</taxon>
        <taxon>Halobacteria</taxon>
        <taxon>Halobacteriales</taxon>
        <taxon>Halobacteriaceae</taxon>
    </lineage>
</organism>
<gene>
    <name evidence="1" type="ORF">GCM10009037_01980</name>
</gene>